<dbReference type="InterPro" id="IPR010065">
    <property type="entry name" value="AA_ABC_transptr_permease_3TM"/>
</dbReference>
<evidence type="ECO:0000313" key="12">
    <source>
        <dbReference type="Proteomes" id="UP000190042"/>
    </source>
</evidence>
<evidence type="ECO:0000256" key="9">
    <source>
        <dbReference type="RuleBase" id="RU363032"/>
    </source>
</evidence>
<proteinExistence type="inferred from homology"/>
<dbReference type="PANTHER" id="PTHR30614">
    <property type="entry name" value="MEMBRANE COMPONENT OF AMINO ACID ABC TRANSPORTER"/>
    <property type="match status" value="1"/>
</dbReference>
<evidence type="ECO:0000259" key="10">
    <source>
        <dbReference type="PROSITE" id="PS50928"/>
    </source>
</evidence>
<dbReference type="RefSeq" id="WP_078817414.1">
    <property type="nucleotide sequence ID" value="NZ_FUYJ01000003.1"/>
</dbReference>
<organism evidence="11 12">
    <name type="scientific">Sporosarcina newyorkensis</name>
    <dbReference type="NCBI Taxonomy" id="759851"/>
    <lineage>
        <taxon>Bacteria</taxon>
        <taxon>Bacillati</taxon>
        <taxon>Bacillota</taxon>
        <taxon>Bacilli</taxon>
        <taxon>Bacillales</taxon>
        <taxon>Caryophanaceae</taxon>
        <taxon>Sporosarcina</taxon>
    </lineage>
</organism>
<dbReference type="NCBIfam" id="TIGR01726">
    <property type="entry name" value="HEQRo_perm_3TM"/>
    <property type="match status" value="1"/>
</dbReference>
<keyword evidence="8 9" id="KW-0472">Membrane</keyword>
<dbReference type="CDD" id="cd06261">
    <property type="entry name" value="TM_PBP2"/>
    <property type="match status" value="1"/>
</dbReference>
<evidence type="ECO:0000256" key="4">
    <source>
        <dbReference type="ARBA" id="ARBA00022475"/>
    </source>
</evidence>
<dbReference type="PROSITE" id="PS50928">
    <property type="entry name" value="ABC_TM1"/>
    <property type="match status" value="1"/>
</dbReference>
<comment type="subcellular location">
    <subcellularLocation>
        <location evidence="1 9">Cell membrane</location>
        <topology evidence="1 9">Multi-pass membrane protein</topology>
    </subcellularLocation>
</comment>
<evidence type="ECO:0000256" key="1">
    <source>
        <dbReference type="ARBA" id="ARBA00004651"/>
    </source>
</evidence>
<dbReference type="GO" id="GO:0043190">
    <property type="term" value="C:ATP-binding cassette (ABC) transporter complex"/>
    <property type="evidence" value="ECO:0007669"/>
    <property type="project" value="InterPro"/>
</dbReference>
<evidence type="ECO:0000256" key="5">
    <source>
        <dbReference type="ARBA" id="ARBA00022692"/>
    </source>
</evidence>
<protein>
    <submittedName>
        <fullName evidence="11">Polar amino acid transport system permease protein</fullName>
    </submittedName>
</protein>
<evidence type="ECO:0000313" key="11">
    <source>
        <dbReference type="EMBL" id="SKA97481.1"/>
    </source>
</evidence>
<dbReference type="Gene3D" id="1.10.3720.10">
    <property type="entry name" value="MetI-like"/>
    <property type="match status" value="1"/>
</dbReference>
<sequence length="221" mass="24710">MGSYDYDFSVISQNKDIFIEGTLKTLEISAIALLLAIPIGIIFGMGRISRNKFIRLISSAYVEVMRGVPLLVLLIWIFFVLGQFLKLGSYWGAIIGLAIFTGAFIAEIVRSGIQGVPKGQMEAARSSGMSYWQAMRLIVLPQAFRRVLPPLASQFIMLIKDSSLISVIGATELTLNAKNLVSTTFRSIEVWTFVGFVYFAMTFTLSMIIRVIEKRLFSREN</sequence>
<dbReference type="Proteomes" id="UP000190042">
    <property type="component" value="Unassembled WGS sequence"/>
</dbReference>
<name>A0A1T4Y863_9BACL</name>
<dbReference type="GO" id="GO:0022857">
    <property type="term" value="F:transmembrane transporter activity"/>
    <property type="evidence" value="ECO:0007669"/>
    <property type="project" value="InterPro"/>
</dbReference>
<dbReference type="AlphaFoldDB" id="A0A1T4Y863"/>
<keyword evidence="6" id="KW-0029">Amino-acid transport</keyword>
<evidence type="ECO:0000256" key="3">
    <source>
        <dbReference type="ARBA" id="ARBA00022448"/>
    </source>
</evidence>
<dbReference type="PANTHER" id="PTHR30614:SF20">
    <property type="entry name" value="GLUTAMINE TRANSPORT SYSTEM PERMEASE PROTEIN GLNP"/>
    <property type="match status" value="1"/>
</dbReference>
<dbReference type="SUPFAM" id="SSF161098">
    <property type="entry name" value="MetI-like"/>
    <property type="match status" value="1"/>
</dbReference>
<dbReference type="InterPro" id="IPR043429">
    <property type="entry name" value="ArtM/GltK/GlnP/TcyL/YhdX-like"/>
</dbReference>
<feature type="transmembrane region" description="Helical" evidence="9">
    <location>
        <begin position="28"/>
        <end position="46"/>
    </location>
</feature>
<dbReference type="EMBL" id="FUYJ01000003">
    <property type="protein sequence ID" value="SKA97481.1"/>
    <property type="molecule type" value="Genomic_DNA"/>
</dbReference>
<feature type="transmembrane region" description="Helical" evidence="9">
    <location>
        <begin position="190"/>
        <end position="212"/>
    </location>
</feature>
<dbReference type="InterPro" id="IPR035906">
    <property type="entry name" value="MetI-like_sf"/>
</dbReference>
<evidence type="ECO:0000256" key="8">
    <source>
        <dbReference type="ARBA" id="ARBA00023136"/>
    </source>
</evidence>
<keyword evidence="7 9" id="KW-1133">Transmembrane helix</keyword>
<keyword evidence="3 9" id="KW-0813">Transport</keyword>
<keyword evidence="12" id="KW-1185">Reference proteome</keyword>
<evidence type="ECO:0000256" key="2">
    <source>
        <dbReference type="ARBA" id="ARBA00010072"/>
    </source>
</evidence>
<keyword evidence="4" id="KW-1003">Cell membrane</keyword>
<dbReference type="Pfam" id="PF00528">
    <property type="entry name" value="BPD_transp_1"/>
    <property type="match status" value="1"/>
</dbReference>
<dbReference type="GO" id="GO:0006865">
    <property type="term" value="P:amino acid transport"/>
    <property type="evidence" value="ECO:0007669"/>
    <property type="project" value="UniProtKB-KW"/>
</dbReference>
<feature type="domain" description="ABC transmembrane type-1" evidence="10">
    <location>
        <begin position="22"/>
        <end position="209"/>
    </location>
</feature>
<reference evidence="12" key="1">
    <citation type="submission" date="2017-02" db="EMBL/GenBank/DDBJ databases">
        <authorList>
            <person name="Varghese N."/>
            <person name="Submissions S."/>
        </authorList>
    </citation>
    <scope>NUCLEOTIDE SEQUENCE [LARGE SCALE GENOMIC DNA]</scope>
    <source>
        <strain evidence="12">DSM 23966</strain>
    </source>
</reference>
<dbReference type="InterPro" id="IPR000515">
    <property type="entry name" value="MetI-like"/>
</dbReference>
<evidence type="ECO:0000256" key="6">
    <source>
        <dbReference type="ARBA" id="ARBA00022970"/>
    </source>
</evidence>
<accession>A0A1T4Y863</accession>
<feature type="transmembrane region" description="Helical" evidence="9">
    <location>
        <begin position="67"/>
        <end position="84"/>
    </location>
</feature>
<comment type="similarity">
    <text evidence="2">Belongs to the binding-protein-dependent transport system permease family. HisMQ subfamily.</text>
</comment>
<feature type="transmembrane region" description="Helical" evidence="9">
    <location>
        <begin position="90"/>
        <end position="109"/>
    </location>
</feature>
<keyword evidence="5 9" id="KW-0812">Transmembrane</keyword>
<dbReference type="FunFam" id="1.10.3720.10:FF:000033">
    <property type="entry name" value="Polar amino acid ABC transporter permease"/>
    <property type="match status" value="1"/>
</dbReference>
<evidence type="ECO:0000256" key="7">
    <source>
        <dbReference type="ARBA" id="ARBA00022989"/>
    </source>
</evidence>
<gene>
    <name evidence="11" type="ORF">SAMN04244570_1875</name>
</gene>